<gene>
    <name evidence="2" type="ORF">DTL42_17630</name>
</gene>
<accession>A0A368KR17</accession>
<proteinExistence type="predicted"/>
<dbReference type="Proteomes" id="UP000253562">
    <property type="component" value="Unassembled WGS sequence"/>
</dbReference>
<evidence type="ECO:0000313" key="2">
    <source>
        <dbReference type="EMBL" id="RCS44739.1"/>
    </source>
</evidence>
<organism evidence="2 3">
    <name type="scientific">Bremerella cremea</name>
    <dbReference type="NCBI Taxonomy" id="1031537"/>
    <lineage>
        <taxon>Bacteria</taxon>
        <taxon>Pseudomonadati</taxon>
        <taxon>Planctomycetota</taxon>
        <taxon>Planctomycetia</taxon>
        <taxon>Pirellulales</taxon>
        <taxon>Pirellulaceae</taxon>
        <taxon>Bremerella</taxon>
    </lineage>
</organism>
<reference evidence="2 3" key="1">
    <citation type="submission" date="2018-07" db="EMBL/GenBank/DDBJ databases">
        <title>Comparative genomes isolates from brazilian mangrove.</title>
        <authorList>
            <person name="De Araujo J.E."/>
            <person name="Taketani R.G."/>
            <person name="Silva M.C.P."/>
            <person name="Lourenco M.V."/>
            <person name="Oliveira V.M."/>
            <person name="Andreote F.D."/>
        </authorList>
    </citation>
    <scope>NUCLEOTIDE SEQUENCE [LARGE SCALE GENOMIC DNA]</scope>
    <source>
        <strain evidence="2 3">HEX PRIS-MGV</strain>
    </source>
</reference>
<keyword evidence="1" id="KW-0812">Transmembrane</keyword>
<dbReference type="RefSeq" id="WP_114370384.1">
    <property type="nucleotide sequence ID" value="NZ_QPEX01000034.1"/>
</dbReference>
<keyword evidence="1" id="KW-1133">Transmembrane helix</keyword>
<feature type="transmembrane region" description="Helical" evidence="1">
    <location>
        <begin position="110"/>
        <end position="128"/>
    </location>
</feature>
<feature type="transmembrane region" description="Helical" evidence="1">
    <location>
        <begin position="12"/>
        <end position="32"/>
    </location>
</feature>
<comment type="caution">
    <text evidence="2">The sequence shown here is derived from an EMBL/GenBank/DDBJ whole genome shotgun (WGS) entry which is preliminary data.</text>
</comment>
<dbReference type="OrthoDB" id="9962271at2"/>
<sequence length="175" mass="19871">MDSPQRTYGQLASAAIVIAWGTWFVGMMLSRIIRNDEYVTFIGVIALLGSGLIALQHYRSTFHANLSAACFCMVLTCCSAVFFTVIFLIFMFMMAYQFFTKLALPPLNRLGLTLVFLAVVISIARSNLRWWLELKQWQEEKGDLLPTHRFTLQEVFLLTLCVGIALGVARFYSSY</sequence>
<dbReference type="AlphaFoldDB" id="A0A368KR17"/>
<feature type="transmembrane region" description="Helical" evidence="1">
    <location>
        <begin position="155"/>
        <end position="173"/>
    </location>
</feature>
<feature type="transmembrane region" description="Helical" evidence="1">
    <location>
        <begin position="70"/>
        <end position="98"/>
    </location>
</feature>
<feature type="transmembrane region" description="Helical" evidence="1">
    <location>
        <begin position="38"/>
        <end position="58"/>
    </location>
</feature>
<protein>
    <submittedName>
        <fullName evidence="2">Uncharacterized protein</fullName>
    </submittedName>
</protein>
<dbReference type="EMBL" id="QPEX01000034">
    <property type="protein sequence ID" value="RCS44739.1"/>
    <property type="molecule type" value="Genomic_DNA"/>
</dbReference>
<name>A0A368KR17_9BACT</name>
<evidence type="ECO:0000256" key="1">
    <source>
        <dbReference type="SAM" id="Phobius"/>
    </source>
</evidence>
<keyword evidence="1" id="KW-0472">Membrane</keyword>
<evidence type="ECO:0000313" key="3">
    <source>
        <dbReference type="Proteomes" id="UP000253562"/>
    </source>
</evidence>